<dbReference type="EMBL" id="CAJGYO010000004">
    <property type="protein sequence ID" value="CAD6222473.1"/>
    <property type="molecule type" value="Genomic_DNA"/>
</dbReference>
<comment type="caution">
    <text evidence="2">The sequence shown here is derived from an EMBL/GenBank/DDBJ whole genome shotgun (WGS) entry which is preliminary data.</text>
</comment>
<dbReference type="PROSITE" id="PS51257">
    <property type="entry name" value="PROKAR_LIPOPROTEIN"/>
    <property type="match status" value="1"/>
</dbReference>
<protein>
    <submittedName>
        <fullName evidence="2">Uncharacterized protein</fullName>
    </submittedName>
</protein>
<feature type="compositionally biased region" description="Acidic residues" evidence="1">
    <location>
        <begin position="200"/>
        <end position="223"/>
    </location>
</feature>
<name>A0A811NCU6_9POAL</name>
<feature type="region of interest" description="Disordered" evidence="1">
    <location>
        <begin position="198"/>
        <end position="252"/>
    </location>
</feature>
<dbReference type="AlphaFoldDB" id="A0A811NCU6"/>
<organism evidence="2 3">
    <name type="scientific">Miscanthus lutarioriparius</name>
    <dbReference type="NCBI Taxonomy" id="422564"/>
    <lineage>
        <taxon>Eukaryota</taxon>
        <taxon>Viridiplantae</taxon>
        <taxon>Streptophyta</taxon>
        <taxon>Embryophyta</taxon>
        <taxon>Tracheophyta</taxon>
        <taxon>Spermatophyta</taxon>
        <taxon>Magnoliopsida</taxon>
        <taxon>Liliopsida</taxon>
        <taxon>Poales</taxon>
        <taxon>Poaceae</taxon>
        <taxon>PACMAD clade</taxon>
        <taxon>Panicoideae</taxon>
        <taxon>Andropogonodae</taxon>
        <taxon>Andropogoneae</taxon>
        <taxon>Saccharinae</taxon>
        <taxon>Miscanthus</taxon>
    </lineage>
</organism>
<gene>
    <name evidence="2" type="ORF">NCGR_LOCUS15117</name>
</gene>
<evidence type="ECO:0000313" key="3">
    <source>
        <dbReference type="Proteomes" id="UP000604825"/>
    </source>
</evidence>
<sequence length="342" mass="37719">MARSSVPLERVCGHSVMLLMHMVQTFGGSCPEFLEETLDHGERHIVLILTGFPMDPTFHRELIRSRPYPEDAIQDVATDAMQVLRAHFAAYLSTTCYRDFLGFDPGSCSAPVQLGAQGLSGFSFSRVLECSSDAINLASSMKMISDGLAFRSFTTDFTKMWSEAYYWYYMFLASDQHRAVLQEYVDHLQQPRGALNPLVVEEEDEEEPEMEQEEPEAAEEVENPDIPAPPASPHQLVPNAPAVPPKFEQPEPHVGTPELAPLPLELVDGPPVQPAPHILPPPEPVQQRHVRSCQARMSVCREVYIEAASTRTFLNQVLGLQGGNDAGSSNDVVGSSAGPSDF</sequence>
<reference evidence="2" key="1">
    <citation type="submission" date="2020-10" db="EMBL/GenBank/DDBJ databases">
        <authorList>
            <person name="Han B."/>
            <person name="Lu T."/>
            <person name="Zhao Q."/>
            <person name="Huang X."/>
            <person name="Zhao Y."/>
        </authorList>
    </citation>
    <scope>NUCLEOTIDE SEQUENCE</scope>
</reference>
<evidence type="ECO:0000313" key="2">
    <source>
        <dbReference type="EMBL" id="CAD6222473.1"/>
    </source>
</evidence>
<dbReference type="Proteomes" id="UP000604825">
    <property type="component" value="Unassembled WGS sequence"/>
</dbReference>
<feature type="region of interest" description="Disordered" evidence="1">
    <location>
        <begin position="320"/>
        <end position="342"/>
    </location>
</feature>
<evidence type="ECO:0000256" key="1">
    <source>
        <dbReference type="SAM" id="MobiDB-lite"/>
    </source>
</evidence>
<proteinExistence type="predicted"/>
<accession>A0A811NCU6</accession>
<keyword evidence="3" id="KW-1185">Reference proteome</keyword>